<protein>
    <submittedName>
        <fullName evidence="2">Alpha/beta hydrolase</fullName>
    </submittedName>
</protein>
<evidence type="ECO:0000313" key="3">
    <source>
        <dbReference type="Proteomes" id="UP000478546"/>
    </source>
</evidence>
<accession>A0A6B2H765</accession>
<dbReference type="GO" id="GO:0016020">
    <property type="term" value="C:membrane"/>
    <property type="evidence" value="ECO:0007669"/>
    <property type="project" value="TreeGrafter"/>
</dbReference>
<dbReference type="SUPFAM" id="SSF53474">
    <property type="entry name" value="alpha/beta-Hydrolases"/>
    <property type="match status" value="1"/>
</dbReference>
<dbReference type="InterPro" id="IPR050266">
    <property type="entry name" value="AB_hydrolase_sf"/>
</dbReference>
<dbReference type="InterPro" id="IPR000073">
    <property type="entry name" value="AB_hydrolase_1"/>
</dbReference>
<sequence>MENLILLHGALGAAATLGALQQALAGTYHVYTLDFAGHGGQAIPEQGYSIELFAQNVLSFMEQHQLQQAHIFGYSMGGYVGLYLAQQHPTRIKSVFTLATKFAWSEEAAVKEVKLLNPEKIKEKVPRFAAMLADRHTPQLWEQVMHKTADMMQQLGRQPLLTTAILAHIPQPVQVAVGDQDNMVAIEETIQAYRNLPNARLIVLPATQHPLETIAITRLKHEIDIFMASVSALLPV</sequence>
<dbReference type="AlphaFoldDB" id="A0A6B2H765"/>
<dbReference type="PANTHER" id="PTHR43798:SF33">
    <property type="entry name" value="HYDROLASE, PUTATIVE (AFU_ORTHOLOGUE AFUA_2G14860)-RELATED"/>
    <property type="match status" value="1"/>
</dbReference>
<dbReference type="Gene3D" id="3.40.50.1820">
    <property type="entry name" value="alpha/beta hydrolase"/>
    <property type="match status" value="1"/>
</dbReference>
<dbReference type="Proteomes" id="UP000478546">
    <property type="component" value="Unassembled WGS sequence"/>
</dbReference>
<keyword evidence="2" id="KW-0378">Hydrolase</keyword>
<reference evidence="2 3" key="1">
    <citation type="submission" date="2020-01" db="EMBL/GenBank/DDBJ databases">
        <authorList>
            <person name="Kim M.K."/>
        </authorList>
    </citation>
    <scope>NUCLEOTIDE SEQUENCE [LARGE SCALE GENOMIC DNA]</scope>
    <source>
        <strain evidence="2 3">BT213</strain>
    </source>
</reference>
<dbReference type="InterPro" id="IPR029058">
    <property type="entry name" value="AB_hydrolase_fold"/>
</dbReference>
<proteinExistence type="predicted"/>
<dbReference type="RefSeq" id="WP_162344983.1">
    <property type="nucleotide sequence ID" value="NZ_JAAEAA010000003.1"/>
</dbReference>
<comment type="caution">
    <text evidence="2">The sequence shown here is derived from an EMBL/GenBank/DDBJ whole genome shotgun (WGS) entry which is preliminary data.</text>
</comment>
<dbReference type="Pfam" id="PF00561">
    <property type="entry name" value="Abhydrolase_1"/>
    <property type="match status" value="1"/>
</dbReference>
<organism evidence="2 3">
    <name type="scientific">Pontibacter fetidus</name>
    <dbReference type="NCBI Taxonomy" id="2700082"/>
    <lineage>
        <taxon>Bacteria</taxon>
        <taxon>Pseudomonadati</taxon>
        <taxon>Bacteroidota</taxon>
        <taxon>Cytophagia</taxon>
        <taxon>Cytophagales</taxon>
        <taxon>Hymenobacteraceae</taxon>
        <taxon>Pontibacter</taxon>
    </lineage>
</organism>
<gene>
    <name evidence="2" type="ORF">GWO68_03290</name>
</gene>
<evidence type="ECO:0000313" key="2">
    <source>
        <dbReference type="EMBL" id="NDK54934.1"/>
    </source>
</evidence>
<name>A0A6B2H765_9BACT</name>
<feature type="domain" description="AB hydrolase-1" evidence="1">
    <location>
        <begin position="4"/>
        <end position="107"/>
    </location>
</feature>
<dbReference type="PANTHER" id="PTHR43798">
    <property type="entry name" value="MONOACYLGLYCEROL LIPASE"/>
    <property type="match status" value="1"/>
</dbReference>
<evidence type="ECO:0000259" key="1">
    <source>
        <dbReference type="Pfam" id="PF00561"/>
    </source>
</evidence>
<dbReference type="EMBL" id="JAAEAA010000003">
    <property type="protein sequence ID" value="NDK54934.1"/>
    <property type="molecule type" value="Genomic_DNA"/>
</dbReference>
<dbReference type="GO" id="GO:0016787">
    <property type="term" value="F:hydrolase activity"/>
    <property type="evidence" value="ECO:0007669"/>
    <property type="project" value="UniProtKB-KW"/>
</dbReference>
<keyword evidence="3" id="KW-1185">Reference proteome</keyword>